<dbReference type="GO" id="GO:0140664">
    <property type="term" value="F:ATP-dependent DNA damage sensor activity"/>
    <property type="evidence" value="ECO:0007669"/>
    <property type="project" value="InterPro"/>
</dbReference>
<dbReference type="InterPro" id="IPR045076">
    <property type="entry name" value="MutS"/>
</dbReference>
<proteinExistence type="predicted"/>
<feature type="transmembrane region" description="Helical" evidence="4">
    <location>
        <begin position="31"/>
        <end position="48"/>
    </location>
</feature>
<dbReference type="SUPFAM" id="SSF48334">
    <property type="entry name" value="DNA repair protein MutS, domain III"/>
    <property type="match status" value="1"/>
</dbReference>
<feature type="transmembrane region" description="Helical" evidence="4">
    <location>
        <begin position="206"/>
        <end position="224"/>
    </location>
</feature>
<evidence type="ECO:0000256" key="3">
    <source>
        <dbReference type="ARBA" id="ARBA00023125"/>
    </source>
</evidence>
<keyword evidence="2" id="KW-0067">ATP-binding</keyword>
<evidence type="ECO:0000256" key="4">
    <source>
        <dbReference type="SAM" id="Phobius"/>
    </source>
</evidence>
<keyword evidence="4" id="KW-0472">Membrane</keyword>
<dbReference type="PANTHER" id="PTHR11361">
    <property type="entry name" value="DNA MISMATCH REPAIR PROTEIN MUTS FAMILY MEMBER"/>
    <property type="match status" value="1"/>
</dbReference>
<dbReference type="GO" id="GO:0006298">
    <property type="term" value="P:mismatch repair"/>
    <property type="evidence" value="ECO:0007669"/>
    <property type="project" value="InterPro"/>
</dbReference>
<dbReference type="EMBL" id="OENE01000003">
    <property type="protein sequence ID" value="SOS58031.1"/>
    <property type="molecule type" value="Genomic_DNA"/>
</dbReference>
<dbReference type="SUPFAM" id="SSF52540">
    <property type="entry name" value="P-loop containing nucleoside triphosphate hydrolases"/>
    <property type="match status" value="1"/>
</dbReference>
<evidence type="ECO:0000256" key="2">
    <source>
        <dbReference type="ARBA" id="ARBA00022840"/>
    </source>
</evidence>
<organism evidence="6 7">
    <name type="scientific">Tenacibaculum finnmarkense genomovar ulcerans</name>
    <dbReference type="NCBI Taxonomy" id="2781388"/>
    <lineage>
        <taxon>Bacteria</taxon>
        <taxon>Pseudomonadati</taxon>
        <taxon>Bacteroidota</taxon>
        <taxon>Flavobacteriia</taxon>
        <taxon>Flavobacteriales</taxon>
        <taxon>Flavobacteriaceae</taxon>
        <taxon>Tenacibaculum</taxon>
        <taxon>Tenacibaculum finnmarkense</taxon>
    </lineage>
</organism>
<dbReference type="InterPro" id="IPR000432">
    <property type="entry name" value="DNA_mismatch_repair_MutS_C"/>
</dbReference>
<protein>
    <submittedName>
        <fullName evidence="6">DNA mismatch repair protein MutS</fullName>
    </submittedName>
</protein>
<evidence type="ECO:0000256" key="1">
    <source>
        <dbReference type="ARBA" id="ARBA00022741"/>
    </source>
</evidence>
<dbReference type="AlphaFoldDB" id="A0A2I2LEP1"/>
<dbReference type="Gene3D" id="1.10.1420.10">
    <property type="match status" value="1"/>
</dbReference>
<dbReference type="Gene3D" id="3.40.50.300">
    <property type="entry name" value="P-loop containing nucleotide triphosphate hydrolases"/>
    <property type="match status" value="1"/>
</dbReference>
<keyword evidence="3" id="KW-0238">DNA-binding</keyword>
<sequence length="593" mass="67478">MQEPIQFYKEEINSLNTTLITLKKQLLTTRILRLLAFLTIATSAYVGFTKDNLFFILTGLAIITFGVLITKHLKLKQQKSLAEAKLNINKTEIEVLKGNYSNLDSGEEFTNPEHYFSNDIDLFGVGSFFQYINRTATSEGRKLLATILTSNTIKDIDKRQKVTQELALKTIWRQHFTAIASLINTKTAIPSIVNWITSYQQKIPSFLMLFSYAFSGVSLILIGLLSFSIIPFSILLIWFLIGLFITAFYFKNIQELATETGKAKETFNQYHQLLAQIENETFTNSILKDKQQQIQQESEKGNKKASDIFKEFSKKLDAFDQRGNLMIALFGNGLFLLDIRNTIKIEKWITSYKTTVAQWFDVVSFFDAQNSLANFVFNKPEYIFPSISNEKAVLNAVNLGHPLLNPSKRIDNDFIIDTENFFIVTGANMAGKSTFLRSISLAIVMSNTGLPICAEKASYNPIKLITSMRTSDSLSEDESYFYAELKRLKFIVNEIKTDNYFIILDEILKGTNSQDKAIGSKKFVEKLNNSKSTGIIATHDVSLCDLSNEYSSVKNYYFDAEIINNELDFDYKMKNGVCQNMNASFLLKKMEIV</sequence>
<feature type="transmembrane region" description="Helical" evidence="4">
    <location>
        <begin position="54"/>
        <end position="70"/>
    </location>
</feature>
<dbReference type="InterPro" id="IPR036187">
    <property type="entry name" value="DNA_mismatch_repair_MutS_sf"/>
</dbReference>
<feature type="domain" description="DNA mismatch repair proteins mutS family" evidence="5">
    <location>
        <begin position="419"/>
        <end position="591"/>
    </location>
</feature>
<gene>
    <name evidence="6" type="ORF">TNO010_110003</name>
</gene>
<dbReference type="GO" id="GO:0030983">
    <property type="term" value="F:mismatched DNA binding"/>
    <property type="evidence" value="ECO:0007669"/>
    <property type="project" value="InterPro"/>
</dbReference>
<dbReference type="RefSeq" id="WP_172504684.1">
    <property type="nucleotide sequence ID" value="NZ_OENE01000003.1"/>
</dbReference>
<feature type="transmembrane region" description="Helical" evidence="4">
    <location>
        <begin position="230"/>
        <end position="250"/>
    </location>
</feature>
<dbReference type="InterPro" id="IPR027417">
    <property type="entry name" value="P-loop_NTPase"/>
</dbReference>
<accession>A0A2I2LEP1</accession>
<dbReference type="Pfam" id="PF00488">
    <property type="entry name" value="MutS_V"/>
    <property type="match status" value="1"/>
</dbReference>
<keyword evidence="4" id="KW-1133">Transmembrane helix</keyword>
<keyword evidence="1" id="KW-0547">Nucleotide-binding</keyword>
<dbReference type="Proteomes" id="UP000490060">
    <property type="component" value="Unassembled WGS sequence"/>
</dbReference>
<dbReference type="GO" id="GO:0005524">
    <property type="term" value="F:ATP binding"/>
    <property type="evidence" value="ECO:0007669"/>
    <property type="project" value="UniProtKB-KW"/>
</dbReference>
<reference evidence="6 7" key="1">
    <citation type="submission" date="2017-11" db="EMBL/GenBank/DDBJ databases">
        <authorList>
            <person name="Duchaud E."/>
        </authorList>
    </citation>
    <scope>NUCLEOTIDE SEQUENCE [LARGE SCALE GENOMIC DNA]</scope>
    <source>
        <strain evidence="6 7">TNO010</strain>
    </source>
</reference>
<dbReference type="PANTHER" id="PTHR11361:SF99">
    <property type="entry name" value="DNA MISMATCH REPAIR PROTEIN"/>
    <property type="match status" value="1"/>
</dbReference>
<dbReference type="GO" id="GO:0005829">
    <property type="term" value="C:cytosol"/>
    <property type="evidence" value="ECO:0007669"/>
    <property type="project" value="TreeGrafter"/>
</dbReference>
<keyword evidence="4" id="KW-0812">Transmembrane</keyword>
<dbReference type="SMART" id="SM00534">
    <property type="entry name" value="MUTSac"/>
    <property type="match status" value="1"/>
</dbReference>
<name>A0A2I2LEP1_9FLAO</name>
<evidence type="ECO:0000313" key="7">
    <source>
        <dbReference type="Proteomes" id="UP000490060"/>
    </source>
</evidence>
<evidence type="ECO:0000259" key="5">
    <source>
        <dbReference type="SMART" id="SM00534"/>
    </source>
</evidence>
<evidence type="ECO:0000313" key="6">
    <source>
        <dbReference type="EMBL" id="SOS58031.1"/>
    </source>
</evidence>